<sequence length="298" mass="34797">MGCASSKFKLIEKVIEKVIETETTLVQKETTLASVLEAIPFLMNKIPKDLVHISVLSYLTYEPEALSDQNIHSNIWKYFSNYDEMFDVFVRHGSIENWNTSEVTDMSYLFQRVVGVCEFDLDLSNWDISRVKSIKNMFGDDYQDSSILKATHYYSGLYYTDSENKTHKIIKIKNVKSNKGICMISVIDRMFTCAESFNQPIGKWDTSNVTNMSSMFNGARNFNQPIDDWNTSNVPEFVALYEIEPYVQPKKNIIPITPKKLPPESHISRRYYKNSRVKKFDKKFRHNKTRGNNRKMHR</sequence>
<name>A0A076FFY8_9VIRU</name>
<dbReference type="KEGG" id="vg:20041753"/>
<evidence type="ECO:0008006" key="3">
    <source>
        <dbReference type="Google" id="ProtNLM"/>
    </source>
</evidence>
<evidence type="ECO:0000313" key="1">
    <source>
        <dbReference type="EMBL" id="AII16930.1"/>
    </source>
</evidence>
<organism evidence="1 2">
    <name type="scientific">Aureococcus anophagefferens virus</name>
    <dbReference type="NCBI Taxonomy" id="1474867"/>
    <lineage>
        <taxon>Viruses</taxon>
        <taxon>Varidnaviria</taxon>
        <taxon>Bamfordvirae</taxon>
        <taxon>Nucleocytoviricota</taxon>
        <taxon>Megaviricetes</taxon>
        <taxon>Imitervirales</taxon>
        <taxon>Schizomimiviridae</taxon>
        <taxon>Kratosvirus</taxon>
        <taxon>Kratosvirus quantuckense</taxon>
    </lineage>
</organism>
<dbReference type="GeneID" id="20041753"/>
<evidence type="ECO:0000313" key="2">
    <source>
        <dbReference type="Proteomes" id="UP000028667"/>
    </source>
</evidence>
<accession>A0A076FFY8</accession>
<gene>
    <name evidence="1" type="ORF">AaV_028</name>
</gene>
<protein>
    <recommendedName>
        <fullName evidence="3">BspA family leucine-rich repeat surface protein</fullName>
    </recommendedName>
</protein>
<dbReference type="InterPro" id="IPR005046">
    <property type="entry name" value="DUF285"/>
</dbReference>
<dbReference type="Pfam" id="PF03382">
    <property type="entry name" value="DUF285"/>
    <property type="match status" value="2"/>
</dbReference>
<dbReference type="EMBL" id="KJ645900">
    <property type="protein sequence ID" value="AII16930.1"/>
    <property type="molecule type" value="Genomic_DNA"/>
</dbReference>
<keyword evidence="2" id="KW-1185">Reference proteome</keyword>
<reference evidence="1 2" key="1">
    <citation type="journal article" date="2014" name="Virology">
        <title>Genome of brown tide virus (AaV), the little giant of the Megaviridae, elucidates NCLDV genome expansion and host-virus coevolution.</title>
        <authorList>
            <person name="Moniruzzaman M."/>
            <person name="LeCleir G.R."/>
            <person name="Brown C.M."/>
            <person name="Gobler C.J."/>
            <person name="Bidle K.D."/>
            <person name="Wilson W.H."/>
            <person name="Wilhelm S.W."/>
        </authorList>
    </citation>
    <scope>NUCLEOTIDE SEQUENCE [LARGE SCALE GENOMIC DNA]</scope>
    <source>
        <strain evidence="1">BtV-01</strain>
    </source>
</reference>
<dbReference type="InterPro" id="IPR011889">
    <property type="entry name" value="Liste_lipo_26"/>
</dbReference>
<dbReference type="RefSeq" id="YP_009052106.1">
    <property type="nucleotide sequence ID" value="NC_024697.1"/>
</dbReference>
<dbReference type="Proteomes" id="UP000028667">
    <property type="component" value="Segment"/>
</dbReference>
<proteinExistence type="predicted"/>
<dbReference type="NCBIfam" id="TIGR02167">
    <property type="entry name" value="Liste_lipo_26"/>
    <property type="match status" value="2"/>
</dbReference>